<feature type="compositionally biased region" description="Basic and acidic residues" evidence="9">
    <location>
        <begin position="39"/>
        <end position="62"/>
    </location>
</feature>
<comment type="subcellular location">
    <subcellularLocation>
        <location evidence="1">Nucleus</location>
    </subcellularLocation>
</comment>
<dbReference type="InterPro" id="IPR006786">
    <property type="entry name" value="Pinin_SDK_MemA"/>
</dbReference>
<keyword evidence="7" id="KW-0539">Nucleus</keyword>
<evidence type="ECO:0000256" key="3">
    <source>
        <dbReference type="ARBA" id="ARBA00022664"/>
    </source>
</evidence>
<feature type="region of interest" description="Disordered" evidence="9">
    <location>
        <begin position="1"/>
        <end position="62"/>
    </location>
</feature>
<feature type="region of interest" description="Disordered" evidence="9">
    <location>
        <begin position="298"/>
        <end position="375"/>
    </location>
</feature>
<name>A0A6G1GQI1_9PEZI</name>
<evidence type="ECO:0000313" key="11">
    <source>
        <dbReference type="EMBL" id="KAF1983060.1"/>
    </source>
</evidence>
<keyword evidence="8" id="KW-0175">Coiled coil</keyword>
<evidence type="ECO:0000256" key="7">
    <source>
        <dbReference type="ARBA" id="ARBA00023242"/>
    </source>
</evidence>
<evidence type="ECO:0000256" key="6">
    <source>
        <dbReference type="ARBA" id="ARBA00023187"/>
    </source>
</evidence>
<dbReference type="Pfam" id="PF04696">
    <property type="entry name" value="Pinin_SDK_memA"/>
    <property type="match status" value="1"/>
</dbReference>
<keyword evidence="6" id="KW-0508">mRNA splicing</keyword>
<feature type="compositionally biased region" description="Low complexity" evidence="9">
    <location>
        <begin position="8"/>
        <end position="21"/>
    </location>
</feature>
<comment type="similarity">
    <text evidence="2">Belongs to the pinin family.</text>
</comment>
<keyword evidence="5" id="KW-0804">Transcription</keyword>
<evidence type="ECO:0000313" key="12">
    <source>
        <dbReference type="Proteomes" id="UP000800041"/>
    </source>
</evidence>
<dbReference type="EMBL" id="ML977178">
    <property type="protein sequence ID" value="KAF1983060.1"/>
    <property type="molecule type" value="Genomic_DNA"/>
</dbReference>
<dbReference type="GO" id="GO:0006397">
    <property type="term" value="P:mRNA processing"/>
    <property type="evidence" value="ECO:0007669"/>
    <property type="project" value="UniProtKB-KW"/>
</dbReference>
<dbReference type="PANTHER" id="PTHR12707:SF0">
    <property type="entry name" value="PININ"/>
    <property type="match status" value="1"/>
</dbReference>
<reference evidence="11" key="1">
    <citation type="journal article" date="2020" name="Stud. Mycol.">
        <title>101 Dothideomycetes genomes: a test case for predicting lifestyles and emergence of pathogens.</title>
        <authorList>
            <person name="Haridas S."/>
            <person name="Albert R."/>
            <person name="Binder M."/>
            <person name="Bloem J."/>
            <person name="Labutti K."/>
            <person name="Salamov A."/>
            <person name="Andreopoulos B."/>
            <person name="Baker S."/>
            <person name="Barry K."/>
            <person name="Bills G."/>
            <person name="Bluhm B."/>
            <person name="Cannon C."/>
            <person name="Castanera R."/>
            <person name="Culley D."/>
            <person name="Daum C."/>
            <person name="Ezra D."/>
            <person name="Gonzalez J."/>
            <person name="Henrissat B."/>
            <person name="Kuo A."/>
            <person name="Liang C."/>
            <person name="Lipzen A."/>
            <person name="Lutzoni F."/>
            <person name="Magnuson J."/>
            <person name="Mondo S."/>
            <person name="Nolan M."/>
            <person name="Ohm R."/>
            <person name="Pangilinan J."/>
            <person name="Park H.-J."/>
            <person name="Ramirez L."/>
            <person name="Alfaro M."/>
            <person name="Sun H."/>
            <person name="Tritt A."/>
            <person name="Yoshinaga Y."/>
            <person name="Zwiers L.-H."/>
            <person name="Turgeon B."/>
            <person name="Goodwin S."/>
            <person name="Spatafora J."/>
            <person name="Crous P."/>
            <person name="Grigoriev I."/>
        </authorList>
    </citation>
    <scope>NUCLEOTIDE SEQUENCE</scope>
    <source>
        <strain evidence="11">CBS 113979</strain>
    </source>
</reference>
<feature type="coiled-coil region" evidence="8">
    <location>
        <begin position="187"/>
        <end position="214"/>
    </location>
</feature>
<protein>
    <recommendedName>
        <fullName evidence="10">Pinin/SDK/MemA protein domain-containing protein</fullName>
    </recommendedName>
</protein>
<evidence type="ECO:0000256" key="2">
    <source>
        <dbReference type="ARBA" id="ARBA00010386"/>
    </source>
</evidence>
<dbReference type="GO" id="GO:0008380">
    <property type="term" value="P:RNA splicing"/>
    <property type="evidence" value="ECO:0007669"/>
    <property type="project" value="UniProtKB-KW"/>
</dbReference>
<dbReference type="OrthoDB" id="330772at2759"/>
<dbReference type="PANTHER" id="PTHR12707">
    <property type="entry name" value="PINN"/>
    <property type="match status" value="1"/>
</dbReference>
<feature type="compositionally biased region" description="Basic and acidic residues" evidence="9">
    <location>
        <begin position="106"/>
        <end position="115"/>
    </location>
</feature>
<keyword evidence="4" id="KW-0805">Transcription regulation</keyword>
<keyword evidence="3" id="KW-0507">mRNA processing</keyword>
<feature type="compositionally biased region" description="Acidic residues" evidence="9">
    <location>
        <begin position="351"/>
        <end position="366"/>
    </location>
</feature>
<feature type="compositionally biased region" description="Low complexity" evidence="9">
    <location>
        <begin position="298"/>
        <end position="313"/>
    </location>
</feature>
<evidence type="ECO:0000256" key="9">
    <source>
        <dbReference type="SAM" id="MobiDB-lite"/>
    </source>
</evidence>
<sequence length="375" mass="40629">MADEGGLSSAVVVPEAEAASVPTPPPLSRKRRQSSVSESDEHKRARVSVDGDTRRKSESLDPAIRARELAEARSRLKADEQKRSKRVFAGVINSLSRRSGPTAAQKRREAIDRKQEEKLREQQVELGLKQRQRREDLQKIRAQEQPKWNEQAMLLRHSNQLAMARFLRTTAEPVLYYYPQELSSADKLKIEDQIRDATAQIKKELEEFDQQRAADIDGGIDSPIHSPNTHDVEMIDSNMADPVPAADAVSLQNINVTNPATEATELVPASESAGLVDEPVGPVDESVVPVGESVSPIGESAVPVGEPVGPVDESAVPVGESVEPIDESAEPVGESMDVVGESVAPAGEPTGAEEEKDGDEGAEDVMEAGPDTVIY</sequence>
<dbReference type="InterPro" id="IPR039853">
    <property type="entry name" value="Pinin"/>
</dbReference>
<proteinExistence type="inferred from homology"/>
<evidence type="ECO:0000256" key="4">
    <source>
        <dbReference type="ARBA" id="ARBA00023015"/>
    </source>
</evidence>
<keyword evidence="12" id="KW-1185">Reference proteome</keyword>
<organism evidence="11 12">
    <name type="scientific">Aulographum hederae CBS 113979</name>
    <dbReference type="NCBI Taxonomy" id="1176131"/>
    <lineage>
        <taxon>Eukaryota</taxon>
        <taxon>Fungi</taxon>
        <taxon>Dikarya</taxon>
        <taxon>Ascomycota</taxon>
        <taxon>Pezizomycotina</taxon>
        <taxon>Dothideomycetes</taxon>
        <taxon>Pleosporomycetidae</taxon>
        <taxon>Aulographales</taxon>
        <taxon>Aulographaceae</taxon>
    </lineage>
</organism>
<feature type="domain" description="Pinin/SDK/MemA protein" evidence="10">
    <location>
        <begin position="79"/>
        <end position="194"/>
    </location>
</feature>
<accession>A0A6G1GQI1</accession>
<evidence type="ECO:0000256" key="1">
    <source>
        <dbReference type="ARBA" id="ARBA00004123"/>
    </source>
</evidence>
<feature type="region of interest" description="Disordered" evidence="9">
    <location>
        <begin position="93"/>
        <end position="115"/>
    </location>
</feature>
<dbReference type="AlphaFoldDB" id="A0A6G1GQI1"/>
<evidence type="ECO:0000256" key="8">
    <source>
        <dbReference type="SAM" id="Coils"/>
    </source>
</evidence>
<dbReference type="Proteomes" id="UP000800041">
    <property type="component" value="Unassembled WGS sequence"/>
</dbReference>
<evidence type="ECO:0000256" key="5">
    <source>
        <dbReference type="ARBA" id="ARBA00023163"/>
    </source>
</evidence>
<evidence type="ECO:0000259" key="10">
    <source>
        <dbReference type="Pfam" id="PF04696"/>
    </source>
</evidence>
<dbReference type="GO" id="GO:0071013">
    <property type="term" value="C:catalytic step 2 spliceosome"/>
    <property type="evidence" value="ECO:0007669"/>
    <property type="project" value="TreeGrafter"/>
</dbReference>
<gene>
    <name evidence="11" type="ORF">K402DRAFT_396994</name>
</gene>